<keyword evidence="3" id="KW-1185">Reference proteome</keyword>
<protein>
    <submittedName>
        <fullName evidence="2">CAP domain-containing protein</fullName>
    </submittedName>
</protein>
<accession>A0ABY7T0S7</accession>
<dbReference type="Pfam" id="PF00188">
    <property type="entry name" value="CAP"/>
    <property type="match status" value="1"/>
</dbReference>
<dbReference type="RefSeq" id="WP_273628139.1">
    <property type="nucleotide sequence ID" value="NZ_CP117167.1"/>
</dbReference>
<gene>
    <name evidence="2" type="ORF">PQO05_15005</name>
</gene>
<evidence type="ECO:0000313" key="3">
    <source>
        <dbReference type="Proteomes" id="UP001216139"/>
    </source>
</evidence>
<dbReference type="SUPFAM" id="SSF55797">
    <property type="entry name" value="PR-1-like"/>
    <property type="match status" value="1"/>
</dbReference>
<dbReference type="PANTHER" id="PTHR31157:SF1">
    <property type="entry name" value="SCP DOMAIN-CONTAINING PROTEIN"/>
    <property type="match status" value="1"/>
</dbReference>
<organism evidence="2 3">
    <name type="scientific">Mucilaginibacter jinjuensis</name>
    <dbReference type="NCBI Taxonomy" id="1176721"/>
    <lineage>
        <taxon>Bacteria</taxon>
        <taxon>Pseudomonadati</taxon>
        <taxon>Bacteroidota</taxon>
        <taxon>Sphingobacteriia</taxon>
        <taxon>Sphingobacteriales</taxon>
        <taxon>Sphingobacteriaceae</taxon>
        <taxon>Mucilaginibacter</taxon>
    </lineage>
</organism>
<name>A0ABY7T0S7_9SPHI</name>
<dbReference type="Gene3D" id="3.40.33.10">
    <property type="entry name" value="CAP"/>
    <property type="match status" value="1"/>
</dbReference>
<sequence length="192" mass="21705">MNKRWIIGGLLTILLLGITVLVQSQSITANDSFKQDFLSRINKVRAVGCSCGKKYYPPAAPLTWNNNLEIAAQGHAQDMNFHNYFNHTSKDGRNSEDRIVAAGYYFNGYRSFAVGENIAYGQQSIAEVSDGWFKSVGHCQNLMNPQFKEIGIARNGLYWVQDFGGRESFTPEEQKLIKQGNVRMIIKKERSE</sequence>
<proteinExistence type="predicted"/>
<evidence type="ECO:0000313" key="2">
    <source>
        <dbReference type="EMBL" id="WCT10040.1"/>
    </source>
</evidence>
<dbReference type="EMBL" id="CP117167">
    <property type="protein sequence ID" value="WCT10040.1"/>
    <property type="molecule type" value="Genomic_DNA"/>
</dbReference>
<evidence type="ECO:0000259" key="1">
    <source>
        <dbReference type="Pfam" id="PF00188"/>
    </source>
</evidence>
<dbReference type="PANTHER" id="PTHR31157">
    <property type="entry name" value="SCP DOMAIN-CONTAINING PROTEIN"/>
    <property type="match status" value="1"/>
</dbReference>
<dbReference type="CDD" id="cd05379">
    <property type="entry name" value="CAP_bacterial"/>
    <property type="match status" value="1"/>
</dbReference>
<reference evidence="2 3" key="1">
    <citation type="submission" date="2023-02" db="EMBL/GenBank/DDBJ databases">
        <title>Genome sequence of Mucilaginibacter jinjuensis strain KACC 16571.</title>
        <authorList>
            <person name="Kim S."/>
            <person name="Heo J."/>
            <person name="Kwon S.-W."/>
        </authorList>
    </citation>
    <scope>NUCLEOTIDE SEQUENCE [LARGE SCALE GENOMIC DNA]</scope>
    <source>
        <strain evidence="2 3">KACC 16571</strain>
    </source>
</reference>
<dbReference type="InterPro" id="IPR014044">
    <property type="entry name" value="CAP_dom"/>
</dbReference>
<dbReference type="Proteomes" id="UP001216139">
    <property type="component" value="Chromosome"/>
</dbReference>
<feature type="domain" description="SCP" evidence="1">
    <location>
        <begin position="39"/>
        <end position="155"/>
    </location>
</feature>
<dbReference type="InterPro" id="IPR035940">
    <property type="entry name" value="CAP_sf"/>
</dbReference>